<dbReference type="InterPro" id="IPR036505">
    <property type="entry name" value="Amidase/PGRP_sf"/>
</dbReference>
<protein>
    <recommendedName>
        <fullName evidence="11">1,6-anhydro-N-acetylmuramyl-L-alanine amidase AmpD</fullName>
        <ecNumber evidence="5">3.5.1.28</ecNumber>
    </recommendedName>
    <alternativeName>
        <fullName evidence="12">N-acetylmuramoyl-L-alanine amidase</fullName>
    </alternativeName>
</protein>
<evidence type="ECO:0000256" key="11">
    <source>
        <dbReference type="ARBA" id="ARBA00039257"/>
    </source>
</evidence>
<dbReference type="GO" id="GO:0046872">
    <property type="term" value="F:metal ion binding"/>
    <property type="evidence" value="ECO:0007669"/>
    <property type="project" value="UniProtKB-KW"/>
</dbReference>
<keyword evidence="8" id="KW-0378">Hydrolase</keyword>
<evidence type="ECO:0000259" key="13">
    <source>
        <dbReference type="SMART" id="SM00644"/>
    </source>
</evidence>
<evidence type="ECO:0000256" key="2">
    <source>
        <dbReference type="ARBA" id="ARBA00001947"/>
    </source>
</evidence>
<dbReference type="EC" id="3.5.1.28" evidence="5"/>
<comment type="catalytic activity">
    <reaction evidence="1">
        <text>Hydrolyzes the link between N-acetylmuramoyl residues and L-amino acid residues in certain cell-wall glycopeptides.</text>
        <dbReference type="EC" id="3.5.1.28"/>
    </reaction>
</comment>
<dbReference type="STRING" id="29571.SAMN05878437_2393"/>
<dbReference type="GO" id="GO:0071555">
    <property type="term" value="P:cell wall organization"/>
    <property type="evidence" value="ECO:0007669"/>
    <property type="project" value="UniProtKB-KW"/>
</dbReference>
<evidence type="ECO:0000256" key="5">
    <source>
        <dbReference type="ARBA" id="ARBA00011901"/>
    </source>
</evidence>
<dbReference type="GO" id="GO:0008745">
    <property type="term" value="F:N-acetylmuramoyl-L-alanine amidase activity"/>
    <property type="evidence" value="ECO:0007669"/>
    <property type="project" value="UniProtKB-EC"/>
</dbReference>
<keyword evidence="6" id="KW-0963">Cytoplasm</keyword>
<organism evidence="14 15">
    <name type="scientific">Vreelandella subglaciescola</name>
    <dbReference type="NCBI Taxonomy" id="29571"/>
    <lineage>
        <taxon>Bacteria</taxon>
        <taxon>Pseudomonadati</taxon>
        <taxon>Pseudomonadota</taxon>
        <taxon>Gammaproteobacteria</taxon>
        <taxon>Oceanospirillales</taxon>
        <taxon>Halomonadaceae</taxon>
        <taxon>Vreelandella</taxon>
    </lineage>
</organism>
<comment type="similarity">
    <text evidence="4">Belongs to the N-acetylmuramoyl-L-alanine amidase 2 family.</text>
</comment>
<dbReference type="GO" id="GO:0005737">
    <property type="term" value="C:cytoplasm"/>
    <property type="evidence" value="ECO:0007669"/>
    <property type="project" value="UniProtKB-SubCell"/>
</dbReference>
<dbReference type="InterPro" id="IPR002502">
    <property type="entry name" value="Amidase_domain"/>
</dbReference>
<name>A0A1M7HWT3_9GAMM</name>
<evidence type="ECO:0000256" key="12">
    <source>
        <dbReference type="ARBA" id="ARBA00042615"/>
    </source>
</evidence>
<sequence>MNSVNGEPGHSESGRWPQARWVASPNADVRPVGEVSLIVVHAISLPPGEFSGDAIEALFTNRLDSADHPFFAEIAALRVSAHFLIRRDGECVQFVDTARRAWHAGRSRWWDAREERDRHALNDFSVGIELEGDDHTPFTRAQYVTLAALASWLTARYAALDATRITSHAKIAPLRKTDPGPAFDWRYFYQLWCPKTAPSVAPEAP</sequence>
<dbReference type="EMBL" id="LT670847">
    <property type="protein sequence ID" value="SHM32849.1"/>
    <property type="molecule type" value="Genomic_DNA"/>
</dbReference>
<dbReference type="OrthoDB" id="9794842at2"/>
<evidence type="ECO:0000256" key="1">
    <source>
        <dbReference type="ARBA" id="ARBA00001561"/>
    </source>
</evidence>
<dbReference type="SMART" id="SM00644">
    <property type="entry name" value="Ami_2"/>
    <property type="match status" value="1"/>
</dbReference>
<keyword evidence="15" id="KW-1185">Reference proteome</keyword>
<evidence type="ECO:0000313" key="14">
    <source>
        <dbReference type="EMBL" id="SHM32849.1"/>
    </source>
</evidence>
<dbReference type="Proteomes" id="UP000190911">
    <property type="component" value="Chromosome I"/>
</dbReference>
<dbReference type="InParanoid" id="A0A1M7HWT3"/>
<dbReference type="SUPFAM" id="SSF55846">
    <property type="entry name" value="N-acetylmuramoyl-L-alanine amidase-like"/>
    <property type="match status" value="1"/>
</dbReference>
<accession>A0A1M7HWT3</accession>
<dbReference type="NCBIfam" id="NF008758">
    <property type="entry name" value="PRK11789.1"/>
    <property type="match status" value="1"/>
</dbReference>
<dbReference type="CDD" id="cd06583">
    <property type="entry name" value="PGRP"/>
    <property type="match status" value="1"/>
</dbReference>
<dbReference type="Gene3D" id="3.40.80.10">
    <property type="entry name" value="Peptidoglycan recognition protein-like"/>
    <property type="match status" value="1"/>
</dbReference>
<gene>
    <name evidence="14" type="ORF">SAMN05878437_2393</name>
</gene>
<proteinExistence type="inferred from homology"/>
<evidence type="ECO:0000256" key="10">
    <source>
        <dbReference type="ARBA" id="ARBA00023316"/>
    </source>
</evidence>
<dbReference type="Pfam" id="PF01510">
    <property type="entry name" value="Amidase_2"/>
    <property type="match status" value="1"/>
</dbReference>
<evidence type="ECO:0000256" key="6">
    <source>
        <dbReference type="ARBA" id="ARBA00022490"/>
    </source>
</evidence>
<dbReference type="FunCoup" id="A0A1M7HWT3">
    <property type="interactions" value="39"/>
</dbReference>
<dbReference type="PANTHER" id="PTHR30417">
    <property type="entry name" value="N-ACETYLMURAMOYL-L-ALANINE AMIDASE AMID"/>
    <property type="match status" value="1"/>
</dbReference>
<evidence type="ECO:0000256" key="4">
    <source>
        <dbReference type="ARBA" id="ARBA00007553"/>
    </source>
</evidence>
<dbReference type="RefSeq" id="WP_079553911.1">
    <property type="nucleotide sequence ID" value="NZ_LT670847.1"/>
</dbReference>
<dbReference type="InterPro" id="IPR051206">
    <property type="entry name" value="NAMLAA_amidase_2"/>
</dbReference>
<comment type="cofactor">
    <cofactor evidence="2">
        <name>Zn(2+)</name>
        <dbReference type="ChEBI" id="CHEBI:29105"/>
    </cofactor>
</comment>
<dbReference type="GO" id="GO:0009254">
    <property type="term" value="P:peptidoglycan turnover"/>
    <property type="evidence" value="ECO:0007669"/>
    <property type="project" value="TreeGrafter"/>
</dbReference>
<keyword evidence="9" id="KW-0862">Zinc</keyword>
<comment type="subcellular location">
    <subcellularLocation>
        <location evidence="3">Cytoplasm</location>
    </subcellularLocation>
</comment>
<dbReference type="GO" id="GO:0009253">
    <property type="term" value="P:peptidoglycan catabolic process"/>
    <property type="evidence" value="ECO:0007669"/>
    <property type="project" value="InterPro"/>
</dbReference>
<evidence type="ECO:0000256" key="8">
    <source>
        <dbReference type="ARBA" id="ARBA00022801"/>
    </source>
</evidence>
<keyword evidence="10" id="KW-0961">Cell wall biogenesis/degradation</keyword>
<evidence type="ECO:0000256" key="7">
    <source>
        <dbReference type="ARBA" id="ARBA00022723"/>
    </source>
</evidence>
<evidence type="ECO:0000313" key="15">
    <source>
        <dbReference type="Proteomes" id="UP000190911"/>
    </source>
</evidence>
<keyword evidence="7" id="KW-0479">Metal-binding</keyword>
<evidence type="ECO:0000256" key="9">
    <source>
        <dbReference type="ARBA" id="ARBA00022833"/>
    </source>
</evidence>
<reference evidence="14 15" key="1">
    <citation type="submission" date="2016-11" db="EMBL/GenBank/DDBJ databases">
        <authorList>
            <person name="Jaros S."/>
            <person name="Januszkiewicz K."/>
            <person name="Wedrychowicz H."/>
        </authorList>
    </citation>
    <scope>NUCLEOTIDE SEQUENCE [LARGE SCALE GENOMIC DNA]</scope>
    <source>
        <strain evidence="14 15">ACAM 12</strain>
    </source>
</reference>
<feature type="domain" description="N-acetylmuramoyl-L-alanine amidase" evidence="13">
    <location>
        <begin position="24"/>
        <end position="180"/>
    </location>
</feature>
<evidence type="ECO:0000256" key="3">
    <source>
        <dbReference type="ARBA" id="ARBA00004496"/>
    </source>
</evidence>
<dbReference type="PANTHER" id="PTHR30417:SF4">
    <property type="entry name" value="1,6-ANHYDRO-N-ACETYLMURAMYL-L-ALANINE AMIDASE AMPD"/>
    <property type="match status" value="1"/>
</dbReference>
<dbReference type="AlphaFoldDB" id="A0A1M7HWT3"/>